<feature type="signal peptide" evidence="2">
    <location>
        <begin position="1"/>
        <end position="18"/>
    </location>
</feature>
<dbReference type="SUPFAM" id="SSF49464">
    <property type="entry name" value="Carboxypeptidase regulatory domain-like"/>
    <property type="match status" value="1"/>
</dbReference>
<dbReference type="PROSITE" id="PS51257">
    <property type="entry name" value="PROKAR_LIPOPROTEIN"/>
    <property type="match status" value="1"/>
</dbReference>
<evidence type="ECO:0008006" key="5">
    <source>
        <dbReference type="Google" id="ProtNLM"/>
    </source>
</evidence>
<feature type="chain" id="PRO_5046542883" description="Carboxypeptidase regulatory-like domain-containing protein" evidence="2">
    <location>
        <begin position="19"/>
        <end position="692"/>
    </location>
</feature>
<comment type="caution">
    <text evidence="3">The sequence shown here is derived from an EMBL/GenBank/DDBJ whole genome shotgun (WGS) entry which is preliminary data.</text>
</comment>
<feature type="compositionally biased region" description="Acidic residues" evidence="1">
    <location>
        <begin position="669"/>
        <end position="678"/>
    </location>
</feature>
<keyword evidence="2" id="KW-0732">Signal</keyword>
<keyword evidence="4" id="KW-1185">Reference proteome</keyword>
<dbReference type="RefSeq" id="WP_203000934.1">
    <property type="nucleotide sequence ID" value="NZ_JAEMEF010000010.1"/>
</dbReference>
<dbReference type="InterPro" id="IPR008969">
    <property type="entry name" value="CarboxyPept-like_regulatory"/>
</dbReference>
<evidence type="ECO:0000256" key="1">
    <source>
        <dbReference type="SAM" id="MobiDB-lite"/>
    </source>
</evidence>
<feature type="region of interest" description="Disordered" evidence="1">
    <location>
        <begin position="481"/>
        <end position="532"/>
    </location>
</feature>
<protein>
    <recommendedName>
        <fullName evidence="5">Carboxypeptidase regulatory-like domain-containing protein</fullName>
    </recommendedName>
</protein>
<reference evidence="3 4" key="1">
    <citation type="submission" date="2020-12" db="EMBL/GenBank/DDBJ databases">
        <title>Olleya sediminilitoris sp. nov., isolated from a tidal flat.</title>
        <authorList>
            <person name="Park S."/>
            <person name="Yoon J.-H."/>
        </authorList>
    </citation>
    <scope>NUCLEOTIDE SEQUENCE [LARGE SCALE GENOMIC DNA]</scope>
    <source>
        <strain evidence="3 4">YSTF-M6</strain>
    </source>
</reference>
<feature type="compositionally biased region" description="Acidic residues" evidence="1">
    <location>
        <begin position="487"/>
        <end position="519"/>
    </location>
</feature>
<sequence length="692" mass="74884">MKNLRCLLPILLLVFVFACEKDNNTPLNQQQVDGATGNAFLDNFGGSISARFMGNVINEAGNPISGVQISIGNSITFTDANGVFSVEEATVYEKFAYIKASKSGFIDGSRSLVPSDGVNQVKIMMLDAEPLATIYSGQEFNIGLPDGTSIDLPSTYEYQNGFAYQGEVSVVLKHLNPDDDTMDLQMPGTLIAENESGDLRVLETYGMIAVELIASDGESLNIADGTEATITIPVPANAVNPPSTIPLWYFDEVYGYWVEEGYATIEGDKYVGQVTHFSFWNCDDPFASSELCVNLVTQNGDPLQNTYVQLQRESTDWNSSSSGITNQNGSVCGLIPSDETLTLVLPDFGCIGYDYIQNIGPFSEDTTITVTVEDTNVMTTNLTGVFNNCSGEVATNGYVQLFYNNSSSIIPVTDGNLNLVIDYCDTDLGFSAQFFDLENGQSSDVVTGTFTDPLTDLGTEMSCTDLTDSDADGVLDFNEDLNGNNNLDDDDTDQDGIADYLDEDDDNDGVNTIDEDYDNDGNPMNEDSDADQIPDYLDSVDVVVFGTEIWANNCDSSNLQYDLTETYGATYPNTVFTYFETEADAETGANSIINPSYYNDSNMLDVVFVVSTNTISNQSYIGQIDLLGINTIDSDQDGLSDCEELTGVNNVNSNCDPNGNITDPNAADSDGDGVDDCQEAINGTDPNDPLDF</sequence>
<proteinExistence type="predicted"/>
<dbReference type="Gene3D" id="4.10.1080.10">
    <property type="entry name" value="TSP type-3 repeat"/>
    <property type="match status" value="1"/>
</dbReference>
<name>A0ABS1WMT3_9FLAO</name>
<gene>
    <name evidence="3" type="ORF">JAO71_11545</name>
</gene>
<dbReference type="InterPro" id="IPR028974">
    <property type="entry name" value="TSP_type-3_rpt"/>
</dbReference>
<dbReference type="EMBL" id="JAEMEF010000010">
    <property type="protein sequence ID" value="MBL7560436.1"/>
    <property type="molecule type" value="Genomic_DNA"/>
</dbReference>
<feature type="region of interest" description="Disordered" evidence="1">
    <location>
        <begin position="656"/>
        <end position="692"/>
    </location>
</feature>
<organism evidence="3 4">
    <name type="scientific">Olleya sediminilitoris</name>
    <dbReference type="NCBI Taxonomy" id="2795739"/>
    <lineage>
        <taxon>Bacteria</taxon>
        <taxon>Pseudomonadati</taxon>
        <taxon>Bacteroidota</taxon>
        <taxon>Flavobacteriia</taxon>
        <taxon>Flavobacteriales</taxon>
        <taxon>Flavobacteriaceae</taxon>
    </lineage>
</organism>
<evidence type="ECO:0000256" key="2">
    <source>
        <dbReference type="SAM" id="SignalP"/>
    </source>
</evidence>
<evidence type="ECO:0000313" key="3">
    <source>
        <dbReference type="EMBL" id="MBL7560436.1"/>
    </source>
</evidence>
<dbReference type="Proteomes" id="UP000605013">
    <property type="component" value="Unassembled WGS sequence"/>
</dbReference>
<accession>A0ABS1WMT3</accession>
<dbReference type="SUPFAM" id="SSF103647">
    <property type="entry name" value="TSP type-3 repeat"/>
    <property type="match status" value="1"/>
</dbReference>
<evidence type="ECO:0000313" key="4">
    <source>
        <dbReference type="Proteomes" id="UP000605013"/>
    </source>
</evidence>